<dbReference type="PANTHER" id="PTHR10696:SF25">
    <property type="entry name" value="OXIDOREDUCTASE AIM17-RELATED"/>
    <property type="match status" value="1"/>
</dbReference>
<dbReference type="GO" id="GO:0008336">
    <property type="term" value="F:gamma-butyrobetaine dioxygenase activity"/>
    <property type="evidence" value="ECO:0007669"/>
    <property type="project" value="UniProtKB-EC"/>
</dbReference>
<keyword evidence="4 8" id="KW-0223">Dioxygenase</keyword>
<dbReference type="PANTHER" id="PTHR10696">
    <property type="entry name" value="GAMMA-BUTYROBETAINE HYDROXYLASE-RELATED"/>
    <property type="match status" value="1"/>
</dbReference>
<evidence type="ECO:0000313" key="8">
    <source>
        <dbReference type="EMBL" id="EYD73482.1"/>
    </source>
</evidence>
<evidence type="ECO:0000313" key="9">
    <source>
        <dbReference type="Proteomes" id="UP000025047"/>
    </source>
</evidence>
<dbReference type="InterPro" id="IPR003819">
    <property type="entry name" value="TauD/TfdA-like"/>
</dbReference>
<reference evidence="8 9" key="1">
    <citation type="submission" date="2013-03" db="EMBL/GenBank/DDBJ databases">
        <authorList>
            <person name="Fiebig A."/>
            <person name="Goeker M."/>
            <person name="Klenk H.-P.P."/>
        </authorList>
    </citation>
    <scope>NUCLEOTIDE SEQUENCE [LARGE SCALE GENOMIC DNA]</scope>
    <source>
        <strain evidence="8 9">DSM 17492</strain>
    </source>
</reference>
<dbReference type="GO" id="GO:0045329">
    <property type="term" value="P:carnitine biosynthetic process"/>
    <property type="evidence" value="ECO:0007669"/>
    <property type="project" value="TreeGrafter"/>
</dbReference>
<sequence>MADMASPRLEARQLRLDWADGGSDAFPYIWLRDTDPAGFHPRTGERVFDLTSVPLDLAPEAARVEGTTLVIDWPGHDEASRFELGWLRENRPGAARPDPAQLPATAWRGDLGAGGVPRARAAEVLADDMALSTWLRDSKEYGLSIVEGLEDDVEAGCGVARRIGFLRETNFGLTFEVVSKPDPNNLAYTSDALPLHTDLTNQEMPPGWQFLHCLANEAEGGGSVFCDGVAVAEDLAREDPAAFELLATVDIPFRFHDGDTDIRARKTVIRRGRGGEIEEICFNAHLADILDIDPAIMPDYYAAYRRLMQMTRDPAYLVTLKLKAGEMVVFDNRRVLHGRAAFDPSTGFRHLRGCYVDRGEFDSRIRVLARARDRAEAA</sequence>
<dbReference type="GO" id="GO:0046872">
    <property type="term" value="F:metal ion binding"/>
    <property type="evidence" value="ECO:0007669"/>
    <property type="project" value="UniProtKB-KW"/>
</dbReference>
<dbReference type="SUPFAM" id="SSF51197">
    <property type="entry name" value="Clavaminate synthase-like"/>
    <property type="match status" value="1"/>
</dbReference>
<dbReference type="STRING" id="1122180.Lokhon_00468"/>
<comment type="cofactor">
    <cofactor evidence="1">
        <name>Fe(2+)</name>
        <dbReference type="ChEBI" id="CHEBI:29033"/>
    </cofactor>
</comment>
<dbReference type="CDD" id="cd00250">
    <property type="entry name" value="CAS_like"/>
    <property type="match status" value="1"/>
</dbReference>
<keyword evidence="6" id="KW-0408">Iron</keyword>
<dbReference type="eggNOG" id="COG2175">
    <property type="taxonomic scope" value="Bacteria"/>
</dbReference>
<evidence type="ECO:0000256" key="3">
    <source>
        <dbReference type="ARBA" id="ARBA00022723"/>
    </source>
</evidence>
<proteinExistence type="inferred from homology"/>
<dbReference type="InterPro" id="IPR050411">
    <property type="entry name" value="AlphaKG_dependent_hydroxylases"/>
</dbReference>
<dbReference type="Pfam" id="PF02668">
    <property type="entry name" value="TauD"/>
    <property type="match status" value="1"/>
</dbReference>
<dbReference type="EMBL" id="APGJ01000002">
    <property type="protein sequence ID" value="EYD73482.1"/>
    <property type="molecule type" value="Genomic_DNA"/>
</dbReference>
<protein>
    <submittedName>
        <fullName evidence="8">Gamma-butyrobetaine dioxygenase</fullName>
        <ecNumber evidence="8">1.14.11.1</ecNumber>
    </submittedName>
</protein>
<dbReference type="InterPro" id="IPR038492">
    <property type="entry name" value="GBBH-like_N_sf"/>
</dbReference>
<dbReference type="PATRIC" id="fig|1122180.6.peg.472"/>
<accession>A0A017HG67</accession>
<keyword evidence="3" id="KW-0479">Metal-binding</keyword>
<dbReference type="EC" id="1.14.11.1" evidence="8"/>
<dbReference type="InterPro" id="IPR042098">
    <property type="entry name" value="TauD-like_sf"/>
</dbReference>
<comment type="similarity">
    <text evidence="2">Belongs to the gamma-BBH/TMLD family.</text>
</comment>
<dbReference type="HOGENOM" id="CLU_021859_2_2_5"/>
<keyword evidence="9" id="KW-1185">Reference proteome</keyword>
<dbReference type="Gene3D" id="3.30.2020.30">
    <property type="match status" value="1"/>
</dbReference>
<keyword evidence="5 8" id="KW-0560">Oxidoreductase</keyword>
<comment type="caution">
    <text evidence="8">The sequence shown here is derived from an EMBL/GenBank/DDBJ whole genome shotgun (WGS) entry which is preliminary data.</text>
</comment>
<evidence type="ECO:0000256" key="1">
    <source>
        <dbReference type="ARBA" id="ARBA00001954"/>
    </source>
</evidence>
<dbReference type="AlphaFoldDB" id="A0A017HG67"/>
<name>A0A017HG67_9RHOB</name>
<dbReference type="RefSeq" id="WP_017930004.1">
    <property type="nucleotide sequence ID" value="NZ_KB823008.1"/>
</dbReference>
<evidence type="ECO:0000256" key="4">
    <source>
        <dbReference type="ARBA" id="ARBA00022964"/>
    </source>
</evidence>
<dbReference type="Proteomes" id="UP000025047">
    <property type="component" value="Unassembled WGS sequence"/>
</dbReference>
<dbReference type="Gene3D" id="3.60.130.10">
    <property type="entry name" value="Clavaminate synthase-like"/>
    <property type="match status" value="1"/>
</dbReference>
<dbReference type="OrthoDB" id="979809at2"/>
<evidence type="ECO:0000256" key="6">
    <source>
        <dbReference type="ARBA" id="ARBA00023004"/>
    </source>
</evidence>
<evidence type="ECO:0000256" key="5">
    <source>
        <dbReference type="ARBA" id="ARBA00023002"/>
    </source>
</evidence>
<evidence type="ECO:0000259" key="7">
    <source>
        <dbReference type="Pfam" id="PF02668"/>
    </source>
</evidence>
<evidence type="ECO:0000256" key="2">
    <source>
        <dbReference type="ARBA" id="ARBA00008654"/>
    </source>
</evidence>
<gene>
    <name evidence="8" type="ORF">Lokhon_00468</name>
</gene>
<organism evidence="8 9">
    <name type="scientific">Limimaricola hongkongensis DSM 17492</name>
    <dbReference type="NCBI Taxonomy" id="1122180"/>
    <lineage>
        <taxon>Bacteria</taxon>
        <taxon>Pseudomonadati</taxon>
        <taxon>Pseudomonadota</taxon>
        <taxon>Alphaproteobacteria</taxon>
        <taxon>Rhodobacterales</taxon>
        <taxon>Paracoccaceae</taxon>
        <taxon>Limimaricola</taxon>
    </lineage>
</organism>
<feature type="domain" description="TauD/TfdA-like" evidence="7">
    <location>
        <begin position="122"/>
        <end position="355"/>
    </location>
</feature>